<dbReference type="InterPro" id="IPR041437">
    <property type="entry name" value="GH115_C"/>
</dbReference>
<evidence type="ECO:0000259" key="3">
    <source>
        <dbReference type="Pfam" id="PF17829"/>
    </source>
</evidence>
<dbReference type="Pfam" id="PF15979">
    <property type="entry name" value="Glyco_hydro_115"/>
    <property type="match status" value="1"/>
</dbReference>
<dbReference type="AlphaFoldDB" id="A0A1H7MEL4"/>
<dbReference type="GO" id="GO:0005975">
    <property type="term" value="P:carbohydrate metabolic process"/>
    <property type="evidence" value="ECO:0007669"/>
    <property type="project" value="UniProtKB-ARBA"/>
</dbReference>
<dbReference type="Gene3D" id="1.20.58.2150">
    <property type="match status" value="1"/>
</dbReference>
<dbReference type="Gene3D" id="3.30.379.10">
    <property type="entry name" value="Chitobiase/beta-hexosaminidase domain 2-like"/>
    <property type="match status" value="1"/>
</dbReference>
<reference evidence="5" key="1">
    <citation type="submission" date="2016-10" db="EMBL/GenBank/DDBJ databases">
        <authorList>
            <person name="Varghese N."/>
            <person name="Submissions S."/>
        </authorList>
    </citation>
    <scope>NUCLEOTIDE SEQUENCE [LARGE SCALE GENOMIC DNA]</scope>
    <source>
        <strain evidence="5">DSM 18733</strain>
    </source>
</reference>
<dbReference type="InterPro" id="IPR029018">
    <property type="entry name" value="Hex-like_dom2"/>
</dbReference>
<proteinExistence type="predicted"/>
<feature type="domain" description="Gylcosyl hydrolase 115 C-terminal" evidence="3">
    <location>
        <begin position="679"/>
        <end position="841"/>
    </location>
</feature>
<dbReference type="GO" id="GO:0016787">
    <property type="term" value="F:hydrolase activity"/>
    <property type="evidence" value="ECO:0007669"/>
    <property type="project" value="UniProtKB-KW"/>
</dbReference>
<keyword evidence="1 4" id="KW-0378">Hydrolase</keyword>
<dbReference type="PANTHER" id="PTHR37842">
    <property type="match status" value="1"/>
</dbReference>
<dbReference type="SUPFAM" id="SSF55545">
    <property type="entry name" value="beta-N-acetylhexosaminidase-like domain"/>
    <property type="match status" value="1"/>
</dbReference>
<keyword evidence="2" id="KW-0732">Signal</keyword>
<evidence type="ECO:0000256" key="1">
    <source>
        <dbReference type="ARBA" id="ARBA00022801"/>
    </source>
</evidence>
<dbReference type="InterPro" id="IPR042301">
    <property type="entry name" value="GH115_sf"/>
</dbReference>
<evidence type="ECO:0000313" key="5">
    <source>
        <dbReference type="Proteomes" id="UP000199421"/>
    </source>
</evidence>
<dbReference type="PANTHER" id="PTHR37842:SF2">
    <property type="entry name" value="GYLCOSYL HYDROLASE 115 C-TERMINAL DOMAIN-CONTAINING PROTEIN"/>
    <property type="match status" value="1"/>
</dbReference>
<dbReference type="Proteomes" id="UP000199421">
    <property type="component" value="Unassembled WGS sequence"/>
</dbReference>
<feature type="chain" id="PRO_5011587905" evidence="2">
    <location>
        <begin position="32"/>
        <end position="848"/>
    </location>
</feature>
<organism evidence="4 5">
    <name type="scientific">Olivibacter domesticus</name>
    <name type="common">Pseudosphingobacterium domesticum</name>
    <dbReference type="NCBI Taxonomy" id="407022"/>
    <lineage>
        <taxon>Bacteria</taxon>
        <taxon>Pseudomonadati</taxon>
        <taxon>Bacteroidota</taxon>
        <taxon>Sphingobacteriia</taxon>
        <taxon>Sphingobacteriales</taxon>
        <taxon>Sphingobacteriaceae</taxon>
        <taxon>Olivibacter</taxon>
    </lineage>
</organism>
<evidence type="ECO:0000313" key="4">
    <source>
        <dbReference type="EMBL" id="SEL09643.1"/>
    </source>
</evidence>
<dbReference type="EMBL" id="FOAF01000001">
    <property type="protein sequence ID" value="SEL09643.1"/>
    <property type="molecule type" value="Genomic_DNA"/>
</dbReference>
<dbReference type="Pfam" id="PF17829">
    <property type="entry name" value="GH115_C"/>
    <property type="match status" value="1"/>
</dbReference>
<name>A0A1H7MEL4_OLID1</name>
<feature type="signal peptide" evidence="2">
    <location>
        <begin position="1"/>
        <end position="31"/>
    </location>
</feature>
<protein>
    <submittedName>
        <fullName evidence="4">Glycosyl hydrolase family 115</fullName>
    </submittedName>
</protein>
<accession>A0A1H7MEL4</accession>
<dbReference type="Gene3D" id="2.60.120.1620">
    <property type="match status" value="1"/>
</dbReference>
<dbReference type="Gene3D" id="3.20.20.520">
    <property type="entry name" value="Glycosyl hydrolase family 115"/>
    <property type="match status" value="1"/>
</dbReference>
<keyword evidence="5" id="KW-1185">Reference proteome</keyword>
<evidence type="ECO:0000256" key="2">
    <source>
        <dbReference type="SAM" id="SignalP"/>
    </source>
</evidence>
<gene>
    <name evidence="4" type="ORF">SAMN05661044_01977</name>
</gene>
<dbReference type="InterPro" id="IPR031924">
    <property type="entry name" value="GH115"/>
</dbReference>
<dbReference type="STRING" id="407022.SAMN05661044_01977"/>
<sequence>MKINNLTTVRSIFRFLVLMGLMLQMNPLVMAATTDVPVYVDFAEQPGYLPLVEGANTIPIVQGENEAEAVVWAIDQLRQDFEKVTGVKSTAAHNEVPKGSKTLLLIGTLGQNPLIDQLVKQKKIDVSAIHGQWEASLTQTIDNPLPGIEKALLIVGSDRRGTIYGIYELSKQMGVSPWYWWADVPIEQHSAVYARSIRAISRPKVKYRGIFLNDEAPALSGWAKEKFGGFNHEFYKHVFELILRLKGNYLWPAMWGSAFYDDDPENAIWADRMGVVMGTSHHEPLTRAHDEWRRYGEGPWDYQKNEENLRNFWRDGIRRMGARESLVTIGMRGDGDEPMSEENNIQLLERIVNDQRKIIGKETGKAAKETPQLWALYKEVQDYYDRGMRVPDDVTLLLCDDNWGNIRKLPDLTAKKRSGGYGIYYHFDYVGGPRNSKWINVSQVQRVWEQMNLAYQYGVDQIWIVNVGDLKPMEYPISFFLDMAWNPDQFKASNLLQHTEAWCAQQFGEQYAKESARLINTYTKYNHRVTPELLDENTYSLQHYGEFEQVVMDYRNLLIDAMRLYYILPQQYRDAFDELVLFPINACSNLYEMYYAVAKNKYFASKNDEQANYWADKVKACFERDSILTVHYNKDIANGKWSHMMDQVRIGYKIWQEPRKSTMPHVSYLPTMKPMPKIFMEVKGYVSMEAENYDVSSGGGGVSWTVIPDLGKTLSGVTTSPVTKAPDEQVYLEYKVDVRTTGEAKLVVLTSPTLNFNENKGLRYAVSIDGGAEQEVNINGHYRGELGEWQAKRIIETATTHLIEKPGLHTLRIRPLDPGIVFQKILLDMGGLKPSYLGPPQSEYKRSD</sequence>